<dbReference type="GO" id="GO:0006310">
    <property type="term" value="P:DNA recombination"/>
    <property type="evidence" value="ECO:0007669"/>
    <property type="project" value="UniProtKB-KW"/>
</dbReference>
<evidence type="ECO:0000256" key="1">
    <source>
        <dbReference type="ARBA" id="ARBA00023125"/>
    </source>
</evidence>
<dbReference type="PANTHER" id="PTHR41251">
    <property type="entry name" value="NON-HOMOLOGOUS END JOINING PROTEIN KU"/>
    <property type="match status" value="1"/>
</dbReference>
<evidence type="ECO:0000256" key="2">
    <source>
        <dbReference type="HAMAP-Rule" id="MF_01875"/>
    </source>
</evidence>
<gene>
    <name evidence="2" type="primary">ku</name>
    <name evidence="4" type="ORF">IO98_08040</name>
</gene>
<comment type="similarity">
    <text evidence="2">Belongs to the prokaryotic Ku family.</text>
</comment>
<dbReference type="NCBIfam" id="TIGR02772">
    <property type="entry name" value="Ku_bact"/>
    <property type="match status" value="1"/>
</dbReference>
<dbReference type="OrthoDB" id="9795084at2"/>
<protein>
    <recommendedName>
        <fullName evidence="2">Non-homologous end joining protein Ku</fullName>
    </recommendedName>
</protein>
<dbReference type="STRING" id="29354.IO98_08040"/>
<reference evidence="4 5" key="1">
    <citation type="submission" date="2014-07" db="EMBL/GenBank/DDBJ databases">
        <title>Draft genome of Clostridium celerecrescens 152B isolated from sediments associated with methane hydrate from Krishna Godavari basin.</title>
        <authorList>
            <person name="Honkalas V.S."/>
            <person name="Dabir A.P."/>
            <person name="Arora P."/>
            <person name="Dhakephalkar P.K."/>
        </authorList>
    </citation>
    <scope>NUCLEOTIDE SEQUENCE [LARGE SCALE GENOMIC DNA]</scope>
    <source>
        <strain evidence="4 5">152B</strain>
    </source>
</reference>
<dbReference type="Gene3D" id="2.40.290.10">
    <property type="match status" value="1"/>
</dbReference>
<dbReference type="InterPro" id="IPR006164">
    <property type="entry name" value="DNA_bd_Ku70/Ku80"/>
</dbReference>
<dbReference type="HAMAP" id="MF_01875">
    <property type="entry name" value="Prokaryotic_Ku"/>
    <property type="match status" value="1"/>
</dbReference>
<name>A0A084JP01_9FIRM</name>
<dbReference type="PIRSF" id="PIRSF006493">
    <property type="entry name" value="Prok_Ku"/>
    <property type="match status" value="1"/>
</dbReference>
<comment type="caution">
    <text evidence="4">The sequence shown here is derived from an EMBL/GenBank/DDBJ whole genome shotgun (WGS) entry which is preliminary data.</text>
</comment>
<keyword evidence="2" id="KW-0234">DNA repair</keyword>
<proteinExistence type="inferred from homology"/>
<keyword evidence="2" id="KW-0227">DNA damage</keyword>
<dbReference type="EMBL" id="JPME01000010">
    <property type="protein sequence ID" value="KEZ90685.1"/>
    <property type="molecule type" value="Genomic_DNA"/>
</dbReference>
<dbReference type="AlphaFoldDB" id="A0A084JP01"/>
<comment type="subunit">
    <text evidence="2">Homodimer. Interacts with LigD.</text>
</comment>
<organism evidence="4 5">
    <name type="scientific">Lacrimispora celerecrescens</name>
    <dbReference type="NCBI Taxonomy" id="29354"/>
    <lineage>
        <taxon>Bacteria</taxon>
        <taxon>Bacillati</taxon>
        <taxon>Bacillota</taxon>
        <taxon>Clostridia</taxon>
        <taxon>Lachnospirales</taxon>
        <taxon>Lachnospiraceae</taxon>
        <taxon>Lacrimispora</taxon>
    </lineage>
</organism>
<keyword evidence="5" id="KW-1185">Reference proteome</keyword>
<dbReference type="SUPFAM" id="SSF100939">
    <property type="entry name" value="SPOC domain-like"/>
    <property type="match status" value="1"/>
</dbReference>
<accession>A0A084JP01</accession>
<dbReference type="RefSeq" id="WP_038279897.1">
    <property type="nucleotide sequence ID" value="NZ_JPME01000010.1"/>
</dbReference>
<dbReference type="Pfam" id="PF02735">
    <property type="entry name" value="Ku"/>
    <property type="match status" value="1"/>
</dbReference>
<dbReference type="SMART" id="SM00559">
    <property type="entry name" value="Ku78"/>
    <property type="match status" value="1"/>
</dbReference>
<sequence>MAIAHKSAISVGLLYIPVGLYKTTKDISVSFNQLCKDTHERVRQKKICPSCNKEVTSDDIIKGYEYEKGKYVTFTEDELEKIKTKKDKTIHIEHFAMLSDVDQIYYEKNYYVVPEPGAEKAFELLRQAMLAQEKVGIAKTVLGTTESLIVLYPTQEGIIAKTLYYQAEIQAVPVASAKVDVSTPEIDMAKTMIDSMTSTFDPGLYHDEYQEKLRQAIESKIAGKEIVNVEKESPNNIIDLMEAMKKTVEMTKSNKGLA</sequence>
<dbReference type="Proteomes" id="UP000028525">
    <property type="component" value="Unassembled WGS sequence"/>
</dbReference>
<comment type="function">
    <text evidence="2">With LigD forms a non-homologous end joining (NHEJ) DNA repair enzyme, which repairs dsDNA breaks with reduced fidelity. Binds linear dsDNA with 5'- and 3'- overhangs but not closed circular dsDNA nor ssDNA. Recruits and stimulates the ligase activity of LigD.</text>
</comment>
<dbReference type="GO" id="GO:0006303">
    <property type="term" value="P:double-strand break repair via nonhomologous end joining"/>
    <property type="evidence" value="ECO:0007669"/>
    <property type="project" value="UniProtKB-UniRule"/>
</dbReference>
<dbReference type="PANTHER" id="PTHR41251:SF1">
    <property type="entry name" value="NON-HOMOLOGOUS END JOINING PROTEIN KU"/>
    <property type="match status" value="1"/>
</dbReference>
<keyword evidence="2" id="KW-0233">DNA recombination</keyword>
<feature type="domain" description="Ku" evidence="3">
    <location>
        <begin position="52"/>
        <end position="180"/>
    </location>
</feature>
<evidence type="ECO:0000259" key="3">
    <source>
        <dbReference type="SMART" id="SM00559"/>
    </source>
</evidence>
<evidence type="ECO:0000313" key="4">
    <source>
        <dbReference type="EMBL" id="KEZ90685.1"/>
    </source>
</evidence>
<evidence type="ECO:0000313" key="5">
    <source>
        <dbReference type="Proteomes" id="UP000028525"/>
    </source>
</evidence>
<dbReference type="InterPro" id="IPR016194">
    <property type="entry name" value="SPOC-like_C_dom_sf"/>
</dbReference>
<keyword evidence="1 2" id="KW-0238">DNA-binding</keyword>
<dbReference type="InterPro" id="IPR009187">
    <property type="entry name" value="Prok_Ku"/>
</dbReference>
<dbReference type="GO" id="GO:0003690">
    <property type="term" value="F:double-stranded DNA binding"/>
    <property type="evidence" value="ECO:0007669"/>
    <property type="project" value="UniProtKB-UniRule"/>
</dbReference>